<dbReference type="RefSeq" id="WP_081382040.1">
    <property type="nucleotide sequence ID" value="NZ_JAESIL010000016.1"/>
</dbReference>
<accession>A0A4V3GSV6</accession>
<keyword evidence="1" id="KW-1133">Transmembrane helix</keyword>
<reference evidence="5" key="2">
    <citation type="submission" date="2021-01" db="EMBL/GenBank/DDBJ databases">
        <title>Draft genomes of Rhodovulum sulfidophilum.</title>
        <authorList>
            <person name="Guzman M.S."/>
        </authorList>
    </citation>
    <scope>NUCLEOTIDE SEQUENCE [LARGE SCALE GENOMIC DNA]</scope>
    <source>
        <strain evidence="5">AB19</strain>
    </source>
</reference>
<protein>
    <recommendedName>
        <fullName evidence="6">NfeD-like partner-binding protein</fullName>
    </recommendedName>
</protein>
<evidence type="ECO:0000313" key="2">
    <source>
        <dbReference type="EMBL" id="MBL3577649.1"/>
    </source>
</evidence>
<keyword evidence="1" id="KW-0812">Transmembrane</keyword>
<gene>
    <name evidence="3" type="ORF">EV657_12371</name>
    <name evidence="2" type="ORF">JMJ92_05670</name>
</gene>
<dbReference type="EMBL" id="SOEB01000023">
    <property type="protein sequence ID" value="TDX24293.1"/>
    <property type="molecule type" value="Genomic_DNA"/>
</dbReference>
<proteinExistence type="predicted"/>
<evidence type="ECO:0008006" key="6">
    <source>
        <dbReference type="Google" id="ProtNLM"/>
    </source>
</evidence>
<evidence type="ECO:0000313" key="5">
    <source>
        <dbReference type="Proteomes" id="UP000635853"/>
    </source>
</evidence>
<dbReference type="AlphaFoldDB" id="A0A4V3GSV6"/>
<reference evidence="2" key="3">
    <citation type="submission" date="2021-01" db="EMBL/GenBank/DDBJ databases">
        <authorList>
            <person name="Guzman M.S."/>
        </authorList>
    </citation>
    <scope>NUCLEOTIDE SEQUENCE</scope>
    <source>
        <strain evidence="2">AB19</strain>
    </source>
</reference>
<evidence type="ECO:0000256" key="1">
    <source>
        <dbReference type="SAM" id="Phobius"/>
    </source>
</evidence>
<comment type="caution">
    <text evidence="3">The sequence shown here is derived from an EMBL/GenBank/DDBJ whole genome shotgun (WGS) entry which is preliminary data.</text>
</comment>
<reference evidence="3 4" key="1">
    <citation type="submission" date="2019-03" db="EMBL/GenBank/DDBJ databases">
        <title>Genomic Encyclopedia of Type Strains, Phase IV (KMG-IV): sequencing the most valuable type-strain genomes for metagenomic binning, comparative biology and taxonomic classification.</title>
        <authorList>
            <person name="Goeker M."/>
        </authorList>
    </citation>
    <scope>NUCLEOTIDE SEQUENCE [LARGE SCALE GENOMIC DNA]</scope>
    <source>
        <strain evidence="3 4">JA181</strain>
    </source>
</reference>
<keyword evidence="5" id="KW-1185">Reference proteome</keyword>
<dbReference type="Proteomes" id="UP000295484">
    <property type="component" value="Unassembled WGS sequence"/>
</dbReference>
<organism evidence="3 4">
    <name type="scientific">Rhodovulum visakhapatnamense</name>
    <dbReference type="NCBI Taxonomy" id="364297"/>
    <lineage>
        <taxon>Bacteria</taxon>
        <taxon>Pseudomonadati</taxon>
        <taxon>Pseudomonadota</taxon>
        <taxon>Alphaproteobacteria</taxon>
        <taxon>Rhodobacterales</taxon>
        <taxon>Paracoccaceae</taxon>
        <taxon>Rhodovulum</taxon>
    </lineage>
</organism>
<feature type="transmembrane region" description="Helical" evidence="1">
    <location>
        <begin position="42"/>
        <end position="67"/>
    </location>
</feature>
<evidence type="ECO:0000313" key="4">
    <source>
        <dbReference type="Proteomes" id="UP000295484"/>
    </source>
</evidence>
<dbReference type="Proteomes" id="UP000635853">
    <property type="component" value="Unassembled WGS sequence"/>
</dbReference>
<name>A0A4V3GSV6_9RHOB</name>
<evidence type="ECO:0000313" key="3">
    <source>
        <dbReference type="EMBL" id="TDX24293.1"/>
    </source>
</evidence>
<dbReference type="EMBL" id="JAESIL010000016">
    <property type="protein sequence ID" value="MBL3577649.1"/>
    <property type="molecule type" value="Genomic_DNA"/>
</dbReference>
<keyword evidence="1" id="KW-0472">Membrane</keyword>
<sequence length="88" mass="9531">MLETWWVWLAAAAALGFLELVAPAQAFLGFAVGAAAVGGALWLGLAVAWPWLFLICAVVSGLAWLVLRQVLGVRRGQVKVWRDDINEN</sequence>